<dbReference type="SUPFAM" id="SSF52540">
    <property type="entry name" value="P-loop containing nucleoside triphosphate hydrolases"/>
    <property type="match status" value="1"/>
</dbReference>
<dbReference type="InterPro" id="IPR004435">
    <property type="entry name" value="MobB_dom"/>
</dbReference>
<dbReference type="NCBIfam" id="TIGR00176">
    <property type="entry name" value="mobB"/>
    <property type="match status" value="1"/>
</dbReference>
<dbReference type="Gene3D" id="3.40.50.300">
    <property type="entry name" value="P-loop containing nucleotide triphosphate hydrolases"/>
    <property type="match status" value="1"/>
</dbReference>
<evidence type="ECO:0000259" key="1">
    <source>
        <dbReference type="Pfam" id="PF03205"/>
    </source>
</evidence>
<protein>
    <submittedName>
        <fullName evidence="2">Molybdopterin-guanine dinucleotide biosynthesis adapter protein</fullName>
    </submittedName>
</protein>
<reference evidence="2" key="1">
    <citation type="submission" date="2016-10" db="EMBL/GenBank/DDBJ databases">
        <title>Sequence of Gallionella enrichment culture.</title>
        <authorList>
            <person name="Poehlein A."/>
            <person name="Muehling M."/>
            <person name="Daniel R."/>
        </authorList>
    </citation>
    <scope>NUCLEOTIDE SEQUENCE</scope>
</reference>
<dbReference type="EMBL" id="MLJW01000001">
    <property type="protein sequence ID" value="OIR19326.1"/>
    <property type="molecule type" value="Genomic_DNA"/>
</dbReference>
<dbReference type="CDD" id="cd03116">
    <property type="entry name" value="MobB"/>
    <property type="match status" value="1"/>
</dbReference>
<dbReference type="InterPro" id="IPR052539">
    <property type="entry name" value="MGD_biosynthesis_adapter"/>
</dbReference>
<feature type="domain" description="Molybdopterin-guanine dinucleotide biosynthesis protein B (MobB)" evidence="1">
    <location>
        <begin position="11"/>
        <end position="142"/>
    </location>
</feature>
<dbReference type="AlphaFoldDB" id="A0A1J5U4U4"/>
<comment type="caution">
    <text evidence="2">The sequence shown here is derived from an EMBL/GenBank/DDBJ whole genome shotgun (WGS) entry which is preliminary data.</text>
</comment>
<proteinExistence type="predicted"/>
<sequence length="171" mass="18574">MSVALRSAVPVFSIVGHSGAGKTTLVEKLIRELCLRGVKVATIKHAHHKVELDTPGKDSFRYKEAGAAMSMLLTRDALQLVADAREHREPAQLAQRFLGEADLVLAEGFSHAAGAKIEVLRRACDKPARCAIEDGLIAMVTDMEEVYPQLPHFGLEDVGGIVDFILHRAVP</sequence>
<dbReference type="GO" id="GO:0006777">
    <property type="term" value="P:Mo-molybdopterin cofactor biosynthetic process"/>
    <property type="evidence" value="ECO:0007669"/>
    <property type="project" value="InterPro"/>
</dbReference>
<dbReference type="Pfam" id="PF03205">
    <property type="entry name" value="MobB"/>
    <property type="match status" value="1"/>
</dbReference>
<name>A0A1J5U4U4_9ZZZZ</name>
<dbReference type="GO" id="GO:0005525">
    <property type="term" value="F:GTP binding"/>
    <property type="evidence" value="ECO:0007669"/>
    <property type="project" value="InterPro"/>
</dbReference>
<gene>
    <name evidence="2" type="primary">mobB_1</name>
    <name evidence="2" type="ORF">GALL_02060</name>
</gene>
<organism evidence="2">
    <name type="scientific">mine drainage metagenome</name>
    <dbReference type="NCBI Taxonomy" id="410659"/>
    <lineage>
        <taxon>unclassified sequences</taxon>
        <taxon>metagenomes</taxon>
        <taxon>ecological metagenomes</taxon>
    </lineage>
</organism>
<dbReference type="PANTHER" id="PTHR40072">
    <property type="entry name" value="MOLYBDOPTERIN-GUANINE DINUCLEOTIDE BIOSYNTHESIS ADAPTER PROTEIN-RELATED"/>
    <property type="match status" value="1"/>
</dbReference>
<accession>A0A1J5U4U4</accession>
<dbReference type="PANTHER" id="PTHR40072:SF1">
    <property type="entry name" value="MOLYBDOPTERIN-GUANINE DINUCLEOTIDE BIOSYNTHESIS ADAPTER PROTEIN"/>
    <property type="match status" value="1"/>
</dbReference>
<evidence type="ECO:0000313" key="2">
    <source>
        <dbReference type="EMBL" id="OIR19326.1"/>
    </source>
</evidence>
<dbReference type="InterPro" id="IPR027417">
    <property type="entry name" value="P-loop_NTPase"/>
</dbReference>